<organismHost>
    <name type="scientific">Pseudomonas chlororaphis</name>
    <dbReference type="NCBI Taxonomy" id="587753"/>
</organismHost>
<dbReference type="EMBL" id="EU197055">
    <property type="protein sequence ID" value="ABY62926.1"/>
    <property type="molecule type" value="Genomic_DNA"/>
</dbReference>
<evidence type="ECO:0000313" key="3">
    <source>
        <dbReference type="Proteomes" id="UP000002421"/>
    </source>
</evidence>
<reference evidence="2 3" key="1">
    <citation type="journal article" date="2008" name="Virology">
        <title>Characterization of Pseudomonas chlororaphis myovirus 201varphi2-1 via genomic sequencing, mass spectrometry, and electron microscopy.</title>
        <authorList>
            <person name="Thomas J.A."/>
            <person name="Rolando M.R."/>
            <person name="Carroll C.A."/>
            <person name="Shen P.S."/>
            <person name="Belnap D.M."/>
            <person name="Weintraub S.T."/>
            <person name="Serwer P."/>
            <person name="Hardies S.C."/>
        </authorList>
    </citation>
    <scope>NUCLEOTIDE SEQUENCE</scope>
</reference>
<proteinExistence type="predicted"/>
<sequence>MWNKPLEVSDQPKPEPAPYTPPERKVLKPEDTSITFIRNERKDIDYSGYRAYLFHFAHRTEVGDKEIYHAIISAATMDEAIAIFVADCVRDEESYVDAIYEVEIIGIDLKTDRDSHWVMEV</sequence>
<accession>B3FIV7</accession>
<dbReference type="Proteomes" id="UP000002421">
    <property type="component" value="Segment"/>
</dbReference>
<evidence type="ECO:0000313" key="2">
    <source>
        <dbReference type="EMBL" id="ABY62926.1"/>
    </source>
</evidence>
<feature type="region of interest" description="Disordered" evidence="1">
    <location>
        <begin position="1"/>
        <end position="26"/>
    </location>
</feature>
<name>B3FIV7_BP201</name>
<organism evidence="2 3">
    <name type="scientific">Pseudomonas phage 201phi2-1</name>
    <name type="common">Pseudomonas chlororaphis phage 201phi2-1</name>
    <dbReference type="NCBI Taxonomy" id="198110"/>
    <lineage>
        <taxon>Viruses</taxon>
        <taxon>Duplodnaviria</taxon>
        <taxon>Heunggongvirae</taxon>
        <taxon>Uroviricota</taxon>
        <taxon>Caudoviricetes</taxon>
        <taxon>Chimalliviridae</taxon>
        <taxon>Serwervirus</taxon>
        <taxon>Serwervirus 201phi21</taxon>
    </lineage>
</organism>
<keyword evidence="3" id="KW-1185">Reference proteome</keyword>
<evidence type="ECO:0000256" key="1">
    <source>
        <dbReference type="SAM" id="MobiDB-lite"/>
    </source>
</evidence>
<dbReference type="KEGG" id="vg:6372320"/>
<protein>
    <submittedName>
        <fullName evidence="2">Uncharacterized protein</fullName>
    </submittedName>
</protein>
<dbReference type="RefSeq" id="YP_001956818.1">
    <property type="nucleotide sequence ID" value="NC_010821.1"/>
</dbReference>
<gene>
    <name evidence="2" type="ORF">201phi2-1p093</name>
</gene>